<feature type="region of interest" description="Disordered" evidence="1">
    <location>
        <begin position="568"/>
        <end position="596"/>
    </location>
</feature>
<evidence type="ECO:0000313" key="4">
    <source>
        <dbReference type="Proteomes" id="UP001162131"/>
    </source>
</evidence>
<accession>A0AAU9I4U3</accession>
<dbReference type="InterPro" id="IPR028082">
    <property type="entry name" value="Peripla_BP_I"/>
</dbReference>
<keyword evidence="2" id="KW-1133">Transmembrane helix</keyword>
<evidence type="ECO:0000256" key="1">
    <source>
        <dbReference type="SAM" id="MobiDB-lite"/>
    </source>
</evidence>
<dbReference type="AlphaFoldDB" id="A0AAU9I4U3"/>
<dbReference type="Proteomes" id="UP001162131">
    <property type="component" value="Unassembled WGS sequence"/>
</dbReference>
<protein>
    <recommendedName>
        <fullName evidence="5">Transmembrane protein</fullName>
    </recommendedName>
</protein>
<comment type="caution">
    <text evidence="3">The sequence shown here is derived from an EMBL/GenBank/DDBJ whole genome shotgun (WGS) entry which is preliminary data.</text>
</comment>
<organism evidence="3 4">
    <name type="scientific">Blepharisma stoltei</name>
    <dbReference type="NCBI Taxonomy" id="1481888"/>
    <lineage>
        <taxon>Eukaryota</taxon>
        <taxon>Sar</taxon>
        <taxon>Alveolata</taxon>
        <taxon>Ciliophora</taxon>
        <taxon>Postciliodesmatophora</taxon>
        <taxon>Heterotrichea</taxon>
        <taxon>Heterotrichida</taxon>
        <taxon>Blepharismidae</taxon>
        <taxon>Blepharisma</taxon>
    </lineage>
</organism>
<sequence length="596" mass="69195">MIIDFYTAGLRPKNCIFLIPNRIAYAQVLVSDVARKQILLELLYGSIVINEAEWLGDYGQEIWQGFLKYYYPFRTPDFKCLSFDGAILLLHGIKYTLNKGENVENATALNLNLRQQKFLGCSGSVSIESWSNNRNSAILGIYNMRWNASTNIIYESLCGVYNLGSEQLFTFTENLVWYNNKTKIPKDTIEENSDCPFNKNQVQYSRKGAAFFYALCLFIDVITLIMVFYIWSKWCNTEIPKLIKVSTINFEDYIEMGIIFIDFLQILSMGPDMSGYDKFGYNFSDLATLNIDWITKGKKLWFYVLSVVIVVALWIFLNIESTFKCWGNIGKFFCEFIRPLSKLVMPVVGNICFLPFISVLLSSFACYESIGPTVTQTFVHQDCSTFCWKNSHILWASLSIVSLIVYLPSVIYFRPLFGNSIQKNIKSRPTFWMVKSIFQINVVILNKALKVYYEWLFGFFYIAMILALIYFCYRHKPYNYERINLWLIILYFSDIWSILLSSIYSLSNYHSVYLWMSLQYVGWGILVIIGILIQARCYPSLLVTEDPAELGILFRFELGKSVKADEINQKKDVESSNERSPEMMDNEKTKHQEASK</sequence>
<proteinExistence type="predicted"/>
<dbReference type="EMBL" id="CAJZBQ010000001">
    <property type="protein sequence ID" value="CAG9310114.1"/>
    <property type="molecule type" value="Genomic_DNA"/>
</dbReference>
<keyword evidence="2" id="KW-0472">Membrane</keyword>
<evidence type="ECO:0008006" key="5">
    <source>
        <dbReference type="Google" id="ProtNLM"/>
    </source>
</evidence>
<feature type="transmembrane region" description="Helical" evidence="2">
    <location>
        <begin position="512"/>
        <end position="533"/>
    </location>
</feature>
<feature type="transmembrane region" description="Helical" evidence="2">
    <location>
        <begin position="300"/>
        <end position="319"/>
    </location>
</feature>
<gene>
    <name evidence="3" type="ORF">BSTOLATCC_MIC323</name>
</gene>
<feature type="transmembrane region" description="Helical" evidence="2">
    <location>
        <begin position="393"/>
        <end position="417"/>
    </location>
</feature>
<keyword evidence="2" id="KW-0812">Transmembrane</keyword>
<feature type="transmembrane region" description="Helical" evidence="2">
    <location>
        <begin position="340"/>
        <end position="365"/>
    </location>
</feature>
<feature type="transmembrane region" description="Helical" evidence="2">
    <location>
        <begin position="210"/>
        <end position="232"/>
    </location>
</feature>
<keyword evidence="4" id="KW-1185">Reference proteome</keyword>
<feature type="transmembrane region" description="Helical" evidence="2">
    <location>
        <begin position="455"/>
        <end position="473"/>
    </location>
</feature>
<reference evidence="3" key="1">
    <citation type="submission" date="2021-09" db="EMBL/GenBank/DDBJ databases">
        <authorList>
            <consortium name="AG Swart"/>
            <person name="Singh M."/>
            <person name="Singh A."/>
            <person name="Seah K."/>
            <person name="Emmerich C."/>
        </authorList>
    </citation>
    <scope>NUCLEOTIDE SEQUENCE</scope>
    <source>
        <strain evidence="3">ATCC30299</strain>
    </source>
</reference>
<name>A0AAU9I4U3_9CILI</name>
<feature type="transmembrane region" description="Helical" evidence="2">
    <location>
        <begin position="485"/>
        <end position="506"/>
    </location>
</feature>
<dbReference type="SUPFAM" id="SSF53822">
    <property type="entry name" value="Periplasmic binding protein-like I"/>
    <property type="match status" value="1"/>
</dbReference>
<evidence type="ECO:0000313" key="3">
    <source>
        <dbReference type="EMBL" id="CAG9310114.1"/>
    </source>
</evidence>
<evidence type="ECO:0000256" key="2">
    <source>
        <dbReference type="SAM" id="Phobius"/>
    </source>
</evidence>